<evidence type="ECO:0000259" key="8">
    <source>
        <dbReference type="PROSITE" id="PS50048"/>
    </source>
</evidence>
<dbReference type="Pfam" id="PF00172">
    <property type="entry name" value="Zn_clus"/>
    <property type="match status" value="1"/>
</dbReference>
<dbReference type="SMART" id="SM00906">
    <property type="entry name" value="Fungal_trans"/>
    <property type="match status" value="1"/>
</dbReference>
<dbReference type="AlphaFoldDB" id="A0A1V6T317"/>
<dbReference type="GO" id="GO:0006351">
    <property type="term" value="P:DNA-templated transcription"/>
    <property type="evidence" value="ECO:0007669"/>
    <property type="project" value="InterPro"/>
</dbReference>
<dbReference type="GO" id="GO:0008270">
    <property type="term" value="F:zinc ion binding"/>
    <property type="evidence" value="ECO:0007669"/>
    <property type="project" value="InterPro"/>
</dbReference>
<feature type="domain" description="Zn(2)-C6 fungal-type" evidence="8">
    <location>
        <begin position="25"/>
        <end position="55"/>
    </location>
</feature>
<dbReference type="CDD" id="cd12148">
    <property type="entry name" value="fungal_TF_MHR"/>
    <property type="match status" value="1"/>
</dbReference>
<dbReference type="InterPro" id="IPR036864">
    <property type="entry name" value="Zn2-C6_fun-type_DNA-bd_sf"/>
</dbReference>
<dbReference type="Proteomes" id="UP000191285">
    <property type="component" value="Unassembled WGS sequence"/>
</dbReference>
<dbReference type="PROSITE" id="PS50048">
    <property type="entry name" value="ZN2_CY6_FUNGAL_2"/>
    <property type="match status" value="1"/>
</dbReference>
<feature type="coiled-coil region" evidence="6">
    <location>
        <begin position="55"/>
        <end position="87"/>
    </location>
</feature>
<protein>
    <recommendedName>
        <fullName evidence="8">Zn(2)-C6 fungal-type domain-containing protein</fullName>
    </recommendedName>
</protein>
<evidence type="ECO:0000256" key="3">
    <source>
        <dbReference type="ARBA" id="ARBA00023125"/>
    </source>
</evidence>
<gene>
    <name evidence="9" type="ORF">PENSTE_c013G08827</name>
</gene>
<dbReference type="InterPro" id="IPR053230">
    <property type="entry name" value="Trans_reg_galc"/>
</dbReference>
<reference evidence="10" key="1">
    <citation type="journal article" date="2017" name="Nat. Microbiol.">
        <title>Global analysis of biosynthetic gene clusters reveals vast potential of secondary metabolite production in Penicillium species.</title>
        <authorList>
            <person name="Nielsen J.C."/>
            <person name="Grijseels S."/>
            <person name="Prigent S."/>
            <person name="Ji B."/>
            <person name="Dainat J."/>
            <person name="Nielsen K.F."/>
            <person name="Frisvad J.C."/>
            <person name="Workman M."/>
            <person name="Nielsen J."/>
        </authorList>
    </citation>
    <scope>NUCLEOTIDE SEQUENCE [LARGE SCALE GENOMIC DNA]</scope>
    <source>
        <strain evidence="10">IBT 24891</strain>
    </source>
</reference>
<feature type="compositionally biased region" description="Low complexity" evidence="7">
    <location>
        <begin position="113"/>
        <end position="127"/>
    </location>
</feature>
<dbReference type="EMBL" id="MLKD01000013">
    <property type="protein sequence ID" value="OQE20586.1"/>
    <property type="molecule type" value="Genomic_DNA"/>
</dbReference>
<keyword evidence="3" id="KW-0238">DNA-binding</keyword>
<keyword evidence="6" id="KW-0175">Coiled coil</keyword>
<feature type="region of interest" description="Disordered" evidence="7">
    <location>
        <begin position="100"/>
        <end position="147"/>
    </location>
</feature>
<dbReference type="PANTHER" id="PTHR47654">
    <property type="entry name" value="ZN(II)2CYS6 TRANSCRIPTION FACTOR (EUROFUNG)-RELATED"/>
    <property type="match status" value="1"/>
</dbReference>
<comment type="caution">
    <text evidence="9">The sequence shown here is derived from an EMBL/GenBank/DDBJ whole genome shotgun (WGS) entry which is preliminary data.</text>
</comment>
<sequence length="783" mass="87514">MLNRVPISRLPNQQAVTKPGRIGRACDECRFRKAKCDGAKPTCLQCARANVPCVYSETKRKREKAELERVTEKAESLEKLLLQISQDVDAPVADKIRKIVKSPPGEPESKHTSSGQGSSASSSGASADATEVLDEDPNRSRASRATGYLGNHSEVSWMRSLNMQSSNQENGEENPQNRRVTPTASMNYHVESPVYPACEVDNIYALPQRETAEHLFAIFRDSVQPSLPIIRLDLFAHQFKAFYSGQSSNPGRKWLAVLNLVFAISSKLCQISGQDTQISGHQFFSRAQILNISECVVEDHEDLQQIQIEALAAFYLLASMHVNRAWKMIGTAARAGVSLGLHLRATHNDLNAQALDARHRLFWSILSLENLLSVMTGRASCLRESTFSAPPPLASQDMHPFTNQALKQGTDQTTKHASMIWTIDQDHKQLGSQRALTEPMKATDELFFFCLIDLILISHTASARIYNKESLRLGWSEIQNRIDLYNNIMLDWRSGLPESMNFDTLDPVSALSTNESYRVCLALHYHSARIILNRPCLTRQKGKEGFQGHLSRTRRDIETTCLESALAILSILPDQPSTTWLRSVTWWSVLHYLVQSTAIFLINISYDHSSSRAGVQSRGSRPGNDKSQLSSEIIDPKLVLAATEKALRWLYCLGQTDESAKKAFNLCNDCVRRMESRYSSLSDLITPNHISDSTGYEVPTDKTHQQSRSKENVSHSQFAGTMDFGFDDYVDFGTVSPVMGYTREPKTVKPSIRIDTLGDDTDMADYVPDSESPTFDDILQGLA</sequence>
<evidence type="ECO:0000256" key="7">
    <source>
        <dbReference type="SAM" id="MobiDB-lite"/>
    </source>
</evidence>
<dbReference type="InterPro" id="IPR001138">
    <property type="entry name" value="Zn2Cys6_DnaBD"/>
</dbReference>
<accession>A0A1V6T317</accession>
<organism evidence="9 10">
    <name type="scientific">Penicillium steckii</name>
    <dbReference type="NCBI Taxonomy" id="303698"/>
    <lineage>
        <taxon>Eukaryota</taxon>
        <taxon>Fungi</taxon>
        <taxon>Dikarya</taxon>
        <taxon>Ascomycota</taxon>
        <taxon>Pezizomycotina</taxon>
        <taxon>Eurotiomycetes</taxon>
        <taxon>Eurotiomycetidae</taxon>
        <taxon>Eurotiales</taxon>
        <taxon>Aspergillaceae</taxon>
        <taxon>Penicillium</taxon>
    </lineage>
</organism>
<proteinExistence type="predicted"/>
<dbReference type="PANTHER" id="PTHR47654:SF5">
    <property type="entry name" value="TRANSCRIPTION FACTOR DOMAIN-CONTAINING PROTEIN"/>
    <property type="match status" value="1"/>
</dbReference>
<feature type="compositionally biased region" description="Basic and acidic residues" evidence="7">
    <location>
        <begin position="699"/>
        <end position="713"/>
    </location>
</feature>
<feature type="region of interest" description="Disordered" evidence="7">
    <location>
        <begin position="692"/>
        <end position="714"/>
    </location>
</feature>
<evidence type="ECO:0000313" key="9">
    <source>
        <dbReference type="EMBL" id="OQE20586.1"/>
    </source>
</evidence>
<keyword evidence="4" id="KW-0804">Transcription</keyword>
<dbReference type="GO" id="GO:0003677">
    <property type="term" value="F:DNA binding"/>
    <property type="evidence" value="ECO:0007669"/>
    <property type="project" value="UniProtKB-KW"/>
</dbReference>
<name>A0A1V6T317_9EURO</name>
<dbReference type="CDD" id="cd00067">
    <property type="entry name" value="GAL4"/>
    <property type="match status" value="1"/>
</dbReference>
<dbReference type="InterPro" id="IPR007219">
    <property type="entry name" value="XnlR_reg_dom"/>
</dbReference>
<dbReference type="OrthoDB" id="5296287at2759"/>
<dbReference type="SUPFAM" id="SSF57701">
    <property type="entry name" value="Zn2/Cys6 DNA-binding domain"/>
    <property type="match status" value="1"/>
</dbReference>
<dbReference type="SMART" id="SM00066">
    <property type="entry name" value="GAL4"/>
    <property type="match status" value="1"/>
</dbReference>
<keyword evidence="5" id="KW-0539">Nucleus</keyword>
<evidence type="ECO:0000256" key="1">
    <source>
        <dbReference type="ARBA" id="ARBA00022723"/>
    </source>
</evidence>
<keyword evidence="1" id="KW-0479">Metal-binding</keyword>
<dbReference type="PROSITE" id="PS00463">
    <property type="entry name" value="ZN2_CY6_FUNGAL_1"/>
    <property type="match status" value="1"/>
</dbReference>
<dbReference type="GO" id="GO:0000981">
    <property type="term" value="F:DNA-binding transcription factor activity, RNA polymerase II-specific"/>
    <property type="evidence" value="ECO:0007669"/>
    <property type="project" value="InterPro"/>
</dbReference>
<dbReference type="Gene3D" id="4.10.240.10">
    <property type="entry name" value="Zn(2)-C6 fungal-type DNA-binding domain"/>
    <property type="match status" value="1"/>
</dbReference>
<keyword evidence="2" id="KW-0805">Transcription regulation</keyword>
<keyword evidence="10" id="KW-1185">Reference proteome</keyword>
<evidence type="ECO:0000256" key="5">
    <source>
        <dbReference type="ARBA" id="ARBA00023242"/>
    </source>
</evidence>
<evidence type="ECO:0000256" key="4">
    <source>
        <dbReference type="ARBA" id="ARBA00023163"/>
    </source>
</evidence>
<dbReference type="Pfam" id="PF04082">
    <property type="entry name" value="Fungal_trans"/>
    <property type="match status" value="1"/>
</dbReference>
<evidence type="ECO:0000313" key="10">
    <source>
        <dbReference type="Proteomes" id="UP000191285"/>
    </source>
</evidence>
<evidence type="ECO:0000256" key="2">
    <source>
        <dbReference type="ARBA" id="ARBA00023015"/>
    </source>
</evidence>
<evidence type="ECO:0000256" key="6">
    <source>
        <dbReference type="SAM" id="Coils"/>
    </source>
</evidence>